<dbReference type="SUPFAM" id="SSF52833">
    <property type="entry name" value="Thioredoxin-like"/>
    <property type="match status" value="1"/>
</dbReference>
<dbReference type="InterPro" id="IPR000866">
    <property type="entry name" value="AhpC/TSA"/>
</dbReference>
<feature type="domain" description="Thioredoxin" evidence="13">
    <location>
        <begin position="4"/>
        <end position="155"/>
    </location>
</feature>
<comment type="similarity">
    <text evidence="10">Belongs to the peroxiredoxin family. BCP/PrxQ subfamily.</text>
</comment>
<comment type="subunit">
    <text evidence="2">Monomer.</text>
</comment>
<protein>
    <recommendedName>
        <fullName evidence="3">thioredoxin-dependent peroxiredoxin</fullName>
        <ecNumber evidence="3">1.11.1.24</ecNumber>
    </recommendedName>
    <alternativeName>
        <fullName evidence="9">Thioredoxin peroxidase</fullName>
    </alternativeName>
    <alternativeName>
        <fullName evidence="11">Thioredoxin-dependent peroxiredoxin Bcp</fullName>
    </alternativeName>
</protein>
<evidence type="ECO:0000256" key="12">
    <source>
        <dbReference type="ARBA" id="ARBA00049091"/>
    </source>
</evidence>
<comment type="catalytic activity">
    <reaction evidence="12">
        <text>a hydroperoxide + [thioredoxin]-dithiol = an alcohol + [thioredoxin]-disulfide + H2O</text>
        <dbReference type="Rhea" id="RHEA:62620"/>
        <dbReference type="Rhea" id="RHEA-COMP:10698"/>
        <dbReference type="Rhea" id="RHEA-COMP:10700"/>
        <dbReference type="ChEBI" id="CHEBI:15377"/>
        <dbReference type="ChEBI" id="CHEBI:29950"/>
        <dbReference type="ChEBI" id="CHEBI:30879"/>
        <dbReference type="ChEBI" id="CHEBI:35924"/>
        <dbReference type="ChEBI" id="CHEBI:50058"/>
        <dbReference type="EC" id="1.11.1.24"/>
    </reaction>
</comment>
<dbReference type="Proteomes" id="UP001237448">
    <property type="component" value="Unassembled WGS sequence"/>
</dbReference>
<dbReference type="PANTHER" id="PTHR42801">
    <property type="entry name" value="THIOREDOXIN-DEPENDENT PEROXIDE REDUCTASE"/>
    <property type="match status" value="1"/>
</dbReference>
<evidence type="ECO:0000313" key="14">
    <source>
        <dbReference type="EMBL" id="MDQ0395055.1"/>
    </source>
</evidence>
<dbReference type="InterPro" id="IPR036249">
    <property type="entry name" value="Thioredoxin-like_sf"/>
</dbReference>
<evidence type="ECO:0000256" key="2">
    <source>
        <dbReference type="ARBA" id="ARBA00011245"/>
    </source>
</evidence>
<dbReference type="CDD" id="cd03017">
    <property type="entry name" value="PRX_BCP"/>
    <property type="match status" value="1"/>
</dbReference>
<evidence type="ECO:0000256" key="10">
    <source>
        <dbReference type="ARBA" id="ARBA00038489"/>
    </source>
</evidence>
<dbReference type="PIRSF" id="PIRSF000239">
    <property type="entry name" value="AHPC"/>
    <property type="match status" value="1"/>
</dbReference>
<gene>
    <name evidence="14" type="ORF">J3R73_004847</name>
</gene>
<keyword evidence="5" id="KW-0049">Antioxidant</keyword>
<evidence type="ECO:0000256" key="4">
    <source>
        <dbReference type="ARBA" id="ARBA00022559"/>
    </source>
</evidence>
<dbReference type="Gene3D" id="3.40.30.10">
    <property type="entry name" value="Glutaredoxin"/>
    <property type="match status" value="1"/>
</dbReference>
<dbReference type="Pfam" id="PF00578">
    <property type="entry name" value="AhpC-TSA"/>
    <property type="match status" value="1"/>
</dbReference>
<evidence type="ECO:0000256" key="8">
    <source>
        <dbReference type="ARBA" id="ARBA00023284"/>
    </source>
</evidence>
<comment type="caution">
    <text evidence="14">The sequence shown here is derived from an EMBL/GenBank/DDBJ whole genome shotgun (WGS) entry which is preliminary data.</text>
</comment>
<evidence type="ECO:0000259" key="13">
    <source>
        <dbReference type="PROSITE" id="PS51352"/>
    </source>
</evidence>
<dbReference type="EC" id="1.11.1.24" evidence="3"/>
<name>A0ABU0FLX2_9HYPH</name>
<proteinExistence type="inferred from homology"/>
<evidence type="ECO:0000256" key="9">
    <source>
        <dbReference type="ARBA" id="ARBA00032824"/>
    </source>
</evidence>
<comment type="function">
    <text evidence="1">Thiol-specific peroxidase that catalyzes the reduction of hydrogen peroxide and organic hydroperoxides to water and alcohols, respectively. Plays a role in cell protection against oxidative stress by detoxifying peroxides and as sensor of hydrogen peroxide-mediated signaling events.</text>
</comment>
<evidence type="ECO:0000256" key="1">
    <source>
        <dbReference type="ARBA" id="ARBA00003330"/>
    </source>
</evidence>
<reference evidence="14 15" key="1">
    <citation type="submission" date="2023-07" db="EMBL/GenBank/DDBJ databases">
        <title>Genomic Encyclopedia of Type Strains, Phase IV (KMG-IV): sequencing the most valuable type-strain genomes for metagenomic binning, comparative biology and taxonomic classification.</title>
        <authorList>
            <person name="Goeker M."/>
        </authorList>
    </citation>
    <scope>NUCLEOTIDE SEQUENCE [LARGE SCALE GENOMIC DNA]</scope>
    <source>
        <strain evidence="14 15">DSM 5896</strain>
    </source>
</reference>
<dbReference type="RefSeq" id="WP_307433262.1">
    <property type="nucleotide sequence ID" value="NZ_JAUSVK010000001.1"/>
</dbReference>
<dbReference type="InterPro" id="IPR050924">
    <property type="entry name" value="Peroxiredoxin_BCP/PrxQ"/>
</dbReference>
<keyword evidence="8" id="KW-0676">Redox-active center</keyword>
<keyword evidence="15" id="KW-1185">Reference proteome</keyword>
<evidence type="ECO:0000256" key="11">
    <source>
        <dbReference type="ARBA" id="ARBA00042639"/>
    </source>
</evidence>
<organism evidence="14 15">
    <name type="scientific">Labrys monachus</name>
    <dbReference type="NCBI Taxonomy" id="217067"/>
    <lineage>
        <taxon>Bacteria</taxon>
        <taxon>Pseudomonadati</taxon>
        <taxon>Pseudomonadota</taxon>
        <taxon>Alphaproteobacteria</taxon>
        <taxon>Hyphomicrobiales</taxon>
        <taxon>Xanthobacteraceae</taxon>
        <taxon>Labrys</taxon>
    </lineage>
</organism>
<dbReference type="PROSITE" id="PS51352">
    <property type="entry name" value="THIOREDOXIN_2"/>
    <property type="match status" value="1"/>
</dbReference>
<dbReference type="InterPro" id="IPR024706">
    <property type="entry name" value="Peroxiredoxin_AhpC-typ"/>
</dbReference>
<keyword evidence="4" id="KW-0575">Peroxidase</keyword>
<evidence type="ECO:0000256" key="7">
    <source>
        <dbReference type="ARBA" id="ARBA00023157"/>
    </source>
</evidence>
<dbReference type="PANTHER" id="PTHR42801:SF4">
    <property type="entry name" value="AHPC_TSA FAMILY PROTEIN"/>
    <property type="match status" value="1"/>
</dbReference>
<evidence type="ECO:0000256" key="5">
    <source>
        <dbReference type="ARBA" id="ARBA00022862"/>
    </source>
</evidence>
<keyword evidence="6" id="KW-0560">Oxidoreductase</keyword>
<evidence type="ECO:0000256" key="6">
    <source>
        <dbReference type="ARBA" id="ARBA00023002"/>
    </source>
</evidence>
<keyword evidence="7" id="KW-1015">Disulfide bond</keyword>
<evidence type="ECO:0000256" key="3">
    <source>
        <dbReference type="ARBA" id="ARBA00013017"/>
    </source>
</evidence>
<sequence length="155" mass="16404">MGTLVAGSPAPDFSLPLAGGGTASLASYRGRKLVIFFYPKADTPGCTREAIEFSAAKADFSAAGTDLLGVSHDPVKKQEKFVAKHELTAPIASDETLDMLQAYGVWGGKSLYGRFFMGIERTTVLIDKDGIVSRVWSKVRVPGHVAEVLAAAKAS</sequence>
<accession>A0ABU0FLX2</accession>
<dbReference type="InterPro" id="IPR013766">
    <property type="entry name" value="Thioredoxin_domain"/>
</dbReference>
<evidence type="ECO:0000313" key="15">
    <source>
        <dbReference type="Proteomes" id="UP001237448"/>
    </source>
</evidence>
<dbReference type="EMBL" id="JAUSVK010000001">
    <property type="protein sequence ID" value="MDQ0395055.1"/>
    <property type="molecule type" value="Genomic_DNA"/>
</dbReference>